<dbReference type="Proteomes" id="UP000245916">
    <property type="component" value="Unassembled WGS sequence"/>
</dbReference>
<proteinExistence type="predicted"/>
<evidence type="ECO:0000313" key="2">
    <source>
        <dbReference type="EMBL" id="PWG02957.1"/>
    </source>
</evidence>
<keyword evidence="1" id="KW-0812">Transmembrane</keyword>
<keyword evidence="1" id="KW-0472">Membrane</keyword>
<keyword evidence="1" id="KW-1133">Transmembrane helix</keyword>
<evidence type="ECO:0000313" key="3">
    <source>
        <dbReference type="Proteomes" id="UP000245916"/>
    </source>
</evidence>
<sequence length="77" mass="8244">MTPSPDEATWRNRFILLNLARIGGTIVVLIGLVVWQGDLLREGGAPAVGIPMVIVGLAASFGAPKWLARRWKTPPGP</sequence>
<reference evidence="2 3" key="1">
    <citation type="submission" date="2018-05" db="EMBL/GenBank/DDBJ databases">
        <title>Genome of Sphingosinicella humi QZX222.</title>
        <authorList>
            <person name="Qiao Z."/>
            <person name="Wang G."/>
        </authorList>
    </citation>
    <scope>NUCLEOTIDE SEQUENCE [LARGE SCALE GENOMIC DNA]</scope>
    <source>
        <strain evidence="2 3">QZX222</strain>
    </source>
</reference>
<name>A0A2U2J3Q2_9SPHN</name>
<dbReference type="EMBL" id="QFFF01000001">
    <property type="protein sequence ID" value="PWG02957.1"/>
    <property type="molecule type" value="Genomic_DNA"/>
</dbReference>
<gene>
    <name evidence="2" type="ORF">DF286_08805</name>
</gene>
<feature type="transmembrane region" description="Helical" evidence="1">
    <location>
        <begin position="47"/>
        <end position="68"/>
    </location>
</feature>
<dbReference type="OrthoDB" id="7583502at2"/>
<dbReference type="AlphaFoldDB" id="A0A2U2J3Q2"/>
<evidence type="ECO:0000256" key="1">
    <source>
        <dbReference type="SAM" id="Phobius"/>
    </source>
</evidence>
<organism evidence="2 3">
    <name type="scientific">Allosphingosinicella humi</name>
    <dbReference type="NCBI Taxonomy" id="2068657"/>
    <lineage>
        <taxon>Bacteria</taxon>
        <taxon>Pseudomonadati</taxon>
        <taxon>Pseudomonadota</taxon>
        <taxon>Alphaproteobacteria</taxon>
        <taxon>Sphingomonadales</taxon>
        <taxon>Sphingomonadaceae</taxon>
        <taxon>Allosphingosinicella</taxon>
    </lineage>
</organism>
<keyword evidence="3" id="KW-1185">Reference proteome</keyword>
<feature type="transmembrane region" description="Helical" evidence="1">
    <location>
        <begin position="14"/>
        <end position="35"/>
    </location>
</feature>
<dbReference type="RefSeq" id="WP_109271095.1">
    <property type="nucleotide sequence ID" value="NZ_QFFF01000001.1"/>
</dbReference>
<comment type="caution">
    <text evidence="2">The sequence shown here is derived from an EMBL/GenBank/DDBJ whole genome shotgun (WGS) entry which is preliminary data.</text>
</comment>
<accession>A0A2U2J3Q2</accession>
<protein>
    <submittedName>
        <fullName evidence="2">Uncharacterized protein</fullName>
    </submittedName>
</protein>